<dbReference type="PANTHER" id="PTHR30404">
    <property type="entry name" value="N-ACETYLMURAMOYL-L-ALANINE AMIDASE"/>
    <property type="match status" value="1"/>
</dbReference>
<dbReference type="EC" id="3.5.1.28" evidence="2"/>
<accession>A0A7K1YEI3</accession>
<dbReference type="CDD" id="cd02696">
    <property type="entry name" value="MurNAc-LAA"/>
    <property type="match status" value="1"/>
</dbReference>
<reference evidence="5 6" key="1">
    <citation type="submission" date="2019-11" db="EMBL/GenBank/DDBJ databases">
        <title>Pedobacter sp. HMF7647 Genome sequencing and assembly.</title>
        <authorList>
            <person name="Kang H."/>
            <person name="Kim H."/>
            <person name="Joh K."/>
        </authorList>
    </citation>
    <scope>NUCLEOTIDE SEQUENCE [LARGE SCALE GENOMIC DNA]</scope>
    <source>
        <strain evidence="5 6">HMF7647</strain>
    </source>
</reference>
<comment type="caution">
    <text evidence="5">The sequence shown here is derived from an EMBL/GenBank/DDBJ whole genome shotgun (WGS) entry which is preliminary data.</text>
</comment>
<dbReference type="PANTHER" id="PTHR30404:SF0">
    <property type="entry name" value="N-ACETYLMURAMOYL-L-ALANINE AMIDASE AMIC"/>
    <property type="match status" value="1"/>
</dbReference>
<sequence>MPLRRVISSLLILFLHPFVSSAYSAKLPPYRIKTIVIDAGHGGKDGVNRGIYSKEKDVSLSVALKLGQAIESNLKDVRVIYTRSEDVFIPLYERMNIANRAKADLFISIHCNNMPVETRRVQDGYTRNKKGQKVPVYRTISAKSTSTHGVETFVAGSKRLGEQDAAIRENAAVLLESDYKENYDGFDPNDPESAILLSLIKSKYRDQSFKFASLIQDEYIKTGRVDRGVQEQSLAVLRHATMPAVLTEIGFLSNPEEEDYLNSENGQTEVVNCLLNAIQGYKKQVELE</sequence>
<dbReference type="SUPFAM" id="SSF53187">
    <property type="entry name" value="Zn-dependent exopeptidases"/>
    <property type="match status" value="1"/>
</dbReference>
<dbReference type="InterPro" id="IPR002508">
    <property type="entry name" value="MurNAc-LAA_cat"/>
</dbReference>
<evidence type="ECO:0000259" key="4">
    <source>
        <dbReference type="SMART" id="SM00646"/>
    </source>
</evidence>
<comment type="catalytic activity">
    <reaction evidence="1">
        <text>Hydrolyzes the link between N-acetylmuramoyl residues and L-amino acid residues in certain cell-wall glycopeptides.</text>
        <dbReference type="EC" id="3.5.1.28"/>
    </reaction>
</comment>
<dbReference type="Gene3D" id="3.40.630.40">
    <property type="entry name" value="Zn-dependent exopeptidases"/>
    <property type="match status" value="1"/>
</dbReference>
<evidence type="ECO:0000313" key="5">
    <source>
        <dbReference type="EMBL" id="MXV52439.1"/>
    </source>
</evidence>
<dbReference type="GO" id="GO:0009253">
    <property type="term" value="P:peptidoglycan catabolic process"/>
    <property type="evidence" value="ECO:0007669"/>
    <property type="project" value="InterPro"/>
</dbReference>
<keyword evidence="6" id="KW-1185">Reference proteome</keyword>
<proteinExistence type="predicted"/>
<dbReference type="Proteomes" id="UP000466586">
    <property type="component" value="Unassembled WGS sequence"/>
</dbReference>
<dbReference type="Pfam" id="PF01520">
    <property type="entry name" value="Amidase_3"/>
    <property type="match status" value="1"/>
</dbReference>
<evidence type="ECO:0000256" key="2">
    <source>
        <dbReference type="ARBA" id="ARBA00011901"/>
    </source>
</evidence>
<dbReference type="SMART" id="SM00646">
    <property type="entry name" value="Ami_3"/>
    <property type="match status" value="1"/>
</dbReference>
<dbReference type="GO" id="GO:0030288">
    <property type="term" value="C:outer membrane-bounded periplasmic space"/>
    <property type="evidence" value="ECO:0007669"/>
    <property type="project" value="TreeGrafter"/>
</dbReference>
<dbReference type="GO" id="GO:0008745">
    <property type="term" value="F:N-acetylmuramoyl-L-alanine amidase activity"/>
    <property type="evidence" value="ECO:0007669"/>
    <property type="project" value="UniProtKB-EC"/>
</dbReference>
<evidence type="ECO:0000313" key="6">
    <source>
        <dbReference type="Proteomes" id="UP000466586"/>
    </source>
</evidence>
<organism evidence="5 6">
    <name type="scientific">Hufsiella arboris</name>
    <dbReference type="NCBI Taxonomy" id="2695275"/>
    <lineage>
        <taxon>Bacteria</taxon>
        <taxon>Pseudomonadati</taxon>
        <taxon>Bacteroidota</taxon>
        <taxon>Sphingobacteriia</taxon>
        <taxon>Sphingobacteriales</taxon>
        <taxon>Sphingobacteriaceae</taxon>
        <taxon>Hufsiella</taxon>
    </lineage>
</organism>
<dbReference type="AlphaFoldDB" id="A0A7K1YEI3"/>
<dbReference type="InterPro" id="IPR050695">
    <property type="entry name" value="N-acetylmuramoyl_amidase_3"/>
</dbReference>
<name>A0A7K1YEI3_9SPHI</name>
<protein>
    <recommendedName>
        <fullName evidence="2">N-acetylmuramoyl-L-alanine amidase</fullName>
        <ecNumber evidence="2">3.5.1.28</ecNumber>
    </recommendedName>
</protein>
<evidence type="ECO:0000256" key="3">
    <source>
        <dbReference type="ARBA" id="ARBA00022801"/>
    </source>
</evidence>
<gene>
    <name evidence="5" type="ORF">GS399_15800</name>
</gene>
<evidence type="ECO:0000256" key="1">
    <source>
        <dbReference type="ARBA" id="ARBA00001561"/>
    </source>
</evidence>
<dbReference type="EMBL" id="WVHT01000007">
    <property type="protein sequence ID" value="MXV52439.1"/>
    <property type="molecule type" value="Genomic_DNA"/>
</dbReference>
<feature type="domain" description="MurNAc-LAA" evidence="4">
    <location>
        <begin position="95"/>
        <end position="279"/>
    </location>
</feature>
<keyword evidence="3" id="KW-0378">Hydrolase</keyword>